<dbReference type="Proteomes" id="UP001054811">
    <property type="component" value="Chromosome"/>
</dbReference>
<name>A0ABY5NJ29_9MICO</name>
<evidence type="ECO:0000313" key="2">
    <source>
        <dbReference type="EMBL" id="UUT35180.1"/>
    </source>
</evidence>
<keyword evidence="3" id="KW-1185">Reference proteome</keyword>
<accession>A0ABY5NJ29</accession>
<keyword evidence="1" id="KW-0472">Membrane</keyword>
<keyword evidence="1" id="KW-1133">Transmembrane helix</keyword>
<protein>
    <recommendedName>
        <fullName evidence="4">Flp pilus-assembly TadG-like N-terminal domain-containing protein</fullName>
    </recommendedName>
</protein>
<keyword evidence="1" id="KW-0812">Transmembrane</keyword>
<organism evidence="2 3">
    <name type="scientific">Microbacterium elymi</name>
    <dbReference type="NCBI Taxonomy" id="2909587"/>
    <lineage>
        <taxon>Bacteria</taxon>
        <taxon>Bacillati</taxon>
        <taxon>Actinomycetota</taxon>
        <taxon>Actinomycetes</taxon>
        <taxon>Micrococcales</taxon>
        <taxon>Microbacteriaceae</taxon>
        <taxon>Microbacterium</taxon>
    </lineage>
</organism>
<dbReference type="RefSeq" id="WP_259611733.1">
    <property type="nucleotide sequence ID" value="NZ_CP091139.2"/>
</dbReference>
<feature type="transmembrane region" description="Helical" evidence="1">
    <location>
        <begin position="12"/>
        <end position="33"/>
    </location>
</feature>
<reference evidence="2" key="1">
    <citation type="submission" date="2022-01" db="EMBL/GenBank/DDBJ databases">
        <title>Microbacterium eymi and Microbacterium rhizovicinus sp. nov., isolated from the rhizospheric soil of Elymus tsukushiensis, a plant native to the Dokdo Islands, Republic of Korea.</title>
        <authorList>
            <person name="Hwang Y.J."/>
        </authorList>
    </citation>
    <scope>NUCLEOTIDE SEQUENCE</scope>
    <source>
        <strain evidence="2">KUDC0405</strain>
    </source>
</reference>
<dbReference type="EMBL" id="CP091139">
    <property type="protein sequence ID" value="UUT35180.1"/>
    <property type="molecule type" value="Genomic_DNA"/>
</dbReference>
<evidence type="ECO:0000256" key="1">
    <source>
        <dbReference type="SAM" id="Phobius"/>
    </source>
</evidence>
<evidence type="ECO:0008006" key="4">
    <source>
        <dbReference type="Google" id="ProtNLM"/>
    </source>
</evidence>
<gene>
    <name evidence="2" type="ORF">L2X98_33600</name>
</gene>
<sequence>MRRIHDESGSTLVVVLIIMMVLSIGGLALAAIVTNTTSGLVHSRGTVQSRAAADAGMAAAITGAHRTGAVCDVHLSGTVPVYSVTSTCEGGKVTFRSIGTGADGRTTTLQAVYDYTISPAMSGEAELVFFNSGSDSVYFTNHVMAQTGGDLATILFPGGGLFECKTIVPGNIITKGSIQGQSGCTIQGSVYAGGLNPASGYALYLNNSDVVQGGAAVVGNVLVAGSPGITGSLTVPSTATVTAGWGNNLKSPASENTHVKGGILWSTTLGQPSLEPWFDYPASTLSADWPGYDIVTLTSTSTPYNCTNWTGKFNTFWTSYVTGLTKNTVVDARACSGGMDTAQGANSTATLGVNLVFIANHYTLGTLNLSPKPGTDPQSWFIVPDTTADNTPTCAATGKKNTPDYKIVTDASISVTVNTMMYTPCDITVGNGGTWTGAMYSGSLNDGGDITIYTSKMALPGQWGTGPGGSGSGATMTVLGGLISQRDIP</sequence>
<proteinExistence type="predicted"/>
<evidence type="ECO:0000313" key="3">
    <source>
        <dbReference type="Proteomes" id="UP001054811"/>
    </source>
</evidence>